<sequence length="503" mass="57271">MEKHEKQKRNDPLLQVSDSTLNSEALPEAQVKCISGDGLPKKRPRRLSVSCTERDVKESLAPFESSNALTINACVTSISNEEGSDECMLECICEKTSQKYCVKLQGIWASTPVRIGSSLRIIGAEARNEKELMLNWETGVIVLEQNILVPCTMIARATFCRRKAVLSYHFRNRIASNNNILVGNIVHELFQIAVTRPNFDVTESSLIDLWRKELHWRYAEQLFVLSISLEEIESKLYRYLKTITHWILTHMPPTKGRNNCLPTGLMLEEVVDIEESIWCSCYGFTAKLDCTLKVKAQNGERKLIPMELKSGKSNPNIEHTTQVMLYCLALTAKGSTIESGLLLYLLDETVRVVSPKLIDLKGILHLRNEIASSISAFSLNSLPEPLADTRACNGCDYLLPCSLLQQPTDDSVAEKFFKNQLKHLEIEHIDYFKKFSRWVLLDWSCISRKGNADKKNSGKRMKLEQCIKGLLNSMREVENKTVLTFQRLFFVFYIFENGNSFLL</sequence>
<dbReference type="STRING" id="103827.A0A0N5D152"/>
<dbReference type="PANTHER" id="PTHR36531">
    <property type="entry name" value="CRISPR-ASSOCIATED EXONUCLEASE CAS4"/>
    <property type="match status" value="1"/>
</dbReference>
<dbReference type="Pfam" id="PF01930">
    <property type="entry name" value="Cas_Cas4"/>
    <property type="match status" value="1"/>
</dbReference>
<dbReference type="InterPro" id="IPR011604">
    <property type="entry name" value="PDDEXK-like_dom_sf"/>
</dbReference>
<evidence type="ECO:0000256" key="8">
    <source>
        <dbReference type="ARBA" id="ARBA00022840"/>
    </source>
</evidence>
<keyword evidence="6" id="KW-0378">Hydrolase</keyword>
<dbReference type="GO" id="GO:0051536">
    <property type="term" value="F:iron-sulfur cluster binding"/>
    <property type="evidence" value="ECO:0007669"/>
    <property type="project" value="UniProtKB-KW"/>
</dbReference>
<dbReference type="InterPro" id="IPR051827">
    <property type="entry name" value="Cas4_exonuclease"/>
</dbReference>
<dbReference type="Pfam" id="PF08696">
    <property type="entry name" value="Dna2"/>
    <property type="match status" value="1"/>
</dbReference>
<proteinExistence type="inferred from homology"/>
<organism evidence="15">
    <name type="scientific">Thelazia callipaeda</name>
    <name type="common">Oriental eyeworm</name>
    <name type="synonym">Parasitic nematode</name>
    <dbReference type="NCBI Taxonomy" id="103827"/>
    <lineage>
        <taxon>Eukaryota</taxon>
        <taxon>Metazoa</taxon>
        <taxon>Ecdysozoa</taxon>
        <taxon>Nematoda</taxon>
        <taxon>Chromadorea</taxon>
        <taxon>Rhabditida</taxon>
        <taxon>Spirurina</taxon>
        <taxon>Spiruromorpha</taxon>
        <taxon>Thelazioidea</taxon>
        <taxon>Thelaziidae</taxon>
        <taxon>Thelazia</taxon>
    </lineage>
</organism>
<comment type="similarity">
    <text evidence="2">Belongs to the DNA2/NAM7 helicase family.</text>
</comment>
<evidence type="ECO:0000256" key="7">
    <source>
        <dbReference type="ARBA" id="ARBA00022806"/>
    </source>
</evidence>
<dbReference type="InterPro" id="IPR014808">
    <property type="entry name" value="DNA_replication_fac_Dna2_N"/>
</dbReference>
<dbReference type="OMA" id="LECICEK"/>
<keyword evidence="4" id="KW-0479">Metal-binding</keyword>
<dbReference type="GO" id="GO:0004386">
    <property type="term" value="F:helicase activity"/>
    <property type="evidence" value="ECO:0007669"/>
    <property type="project" value="UniProtKB-KW"/>
</dbReference>
<dbReference type="PANTHER" id="PTHR36531:SF6">
    <property type="entry name" value="DNA REPLICATION ATP-DEPENDENT HELICASE_NUCLEASE DNA2"/>
    <property type="match status" value="1"/>
</dbReference>
<evidence type="ECO:0000313" key="13">
    <source>
        <dbReference type="EMBL" id="VDN03912.1"/>
    </source>
</evidence>
<dbReference type="Gene3D" id="3.90.320.10">
    <property type="match status" value="1"/>
</dbReference>
<evidence type="ECO:0000256" key="3">
    <source>
        <dbReference type="ARBA" id="ARBA00022722"/>
    </source>
</evidence>
<feature type="domain" description="DUF83" evidence="11">
    <location>
        <begin position="298"/>
        <end position="401"/>
    </location>
</feature>
<dbReference type="GO" id="GO:0004518">
    <property type="term" value="F:nuclease activity"/>
    <property type="evidence" value="ECO:0007669"/>
    <property type="project" value="UniProtKB-KW"/>
</dbReference>
<gene>
    <name evidence="13" type="ORF">TCLT_LOCUS6551</name>
</gene>
<dbReference type="GO" id="GO:0005524">
    <property type="term" value="F:ATP binding"/>
    <property type="evidence" value="ECO:0007669"/>
    <property type="project" value="UniProtKB-KW"/>
</dbReference>
<evidence type="ECO:0000259" key="12">
    <source>
        <dbReference type="Pfam" id="PF08696"/>
    </source>
</evidence>
<reference evidence="13 14" key="2">
    <citation type="submission" date="2018-11" db="EMBL/GenBank/DDBJ databases">
        <authorList>
            <consortium name="Pathogen Informatics"/>
        </authorList>
    </citation>
    <scope>NUCLEOTIDE SEQUENCE [LARGE SCALE GENOMIC DNA]</scope>
</reference>
<keyword evidence="9" id="KW-0408">Iron</keyword>
<dbReference type="GO" id="GO:0016787">
    <property type="term" value="F:hydrolase activity"/>
    <property type="evidence" value="ECO:0007669"/>
    <property type="project" value="UniProtKB-KW"/>
</dbReference>
<evidence type="ECO:0000256" key="10">
    <source>
        <dbReference type="ARBA" id="ARBA00023014"/>
    </source>
</evidence>
<evidence type="ECO:0000256" key="2">
    <source>
        <dbReference type="ARBA" id="ARBA00007913"/>
    </source>
</evidence>
<keyword evidence="10" id="KW-0411">Iron-sulfur</keyword>
<comment type="cofactor">
    <cofactor evidence="1">
        <name>[4Fe-4S] cluster</name>
        <dbReference type="ChEBI" id="CHEBI:49883"/>
    </cofactor>
</comment>
<keyword evidence="3" id="KW-0540">Nuclease</keyword>
<evidence type="ECO:0000313" key="15">
    <source>
        <dbReference type="WBParaSite" id="TCLT_0000656201-mRNA-1"/>
    </source>
</evidence>
<reference evidence="15" key="1">
    <citation type="submission" date="2017-02" db="UniProtKB">
        <authorList>
            <consortium name="WormBaseParasite"/>
        </authorList>
    </citation>
    <scope>IDENTIFICATION</scope>
</reference>
<evidence type="ECO:0000259" key="11">
    <source>
        <dbReference type="Pfam" id="PF01930"/>
    </source>
</evidence>
<dbReference type="AlphaFoldDB" id="A0A0N5D152"/>
<evidence type="ECO:0000256" key="4">
    <source>
        <dbReference type="ARBA" id="ARBA00022723"/>
    </source>
</evidence>
<dbReference type="WBParaSite" id="TCLT_0000656201-mRNA-1">
    <property type="protein sequence ID" value="TCLT_0000656201-mRNA-1"/>
    <property type="gene ID" value="TCLT_0000656201"/>
</dbReference>
<name>A0A0N5D152_THECL</name>
<feature type="domain" description="DNA replication factor Dna2 N-terminal" evidence="12">
    <location>
        <begin position="94"/>
        <end position="294"/>
    </location>
</feature>
<dbReference type="OrthoDB" id="5861266at2759"/>
<evidence type="ECO:0000256" key="5">
    <source>
        <dbReference type="ARBA" id="ARBA00022741"/>
    </source>
</evidence>
<dbReference type="EMBL" id="UYYF01004426">
    <property type="protein sequence ID" value="VDN03912.1"/>
    <property type="molecule type" value="Genomic_DNA"/>
</dbReference>
<dbReference type="Proteomes" id="UP000276776">
    <property type="component" value="Unassembled WGS sequence"/>
</dbReference>
<keyword evidence="8" id="KW-0067">ATP-binding</keyword>
<dbReference type="InterPro" id="IPR022765">
    <property type="entry name" value="Dna2/Cas4_DUF83"/>
</dbReference>
<protein>
    <submittedName>
        <fullName evidence="15">DNA replication ATP-dependent helicase/nuclease DNA2</fullName>
    </submittedName>
</protein>
<keyword evidence="14" id="KW-1185">Reference proteome</keyword>
<evidence type="ECO:0000256" key="9">
    <source>
        <dbReference type="ARBA" id="ARBA00023004"/>
    </source>
</evidence>
<accession>A0A0N5D152</accession>
<keyword evidence="7" id="KW-0347">Helicase</keyword>
<dbReference type="GO" id="GO:0046872">
    <property type="term" value="F:metal ion binding"/>
    <property type="evidence" value="ECO:0007669"/>
    <property type="project" value="UniProtKB-KW"/>
</dbReference>
<evidence type="ECO:0000256" key="1">
    <source>
        <dbReference type="ARBA" id="ARBA00001966"/>
    </source>
</evidence>
<evidence type="ECO:0000313" key="14">
    <source>
        <dbReference type="Proteomes" id="UP000276776"/>
    </source>
</evidence>
<evidence type="ECO:0000256" key="6">
    <source>
        <dbReference type="ARBA" id="ARBA00022801"/>
    </source>
</evidence>
<keyword evidence="5" id="KW-0547">Nucleotide-binding</keyword>